<gene>
    <name evidence="1" type="ORF">phiLdb_00045</name>
</gene>
<proteinExistence type="predicted"/>
<name>U3PBJ5_9CAUD</name>
<dbReference type="GeneID" id="18158469"/>
<protein>
    <submittedName>
        <fullName evidence="1">PKD domain containing protein</fullName>
    </submittedName>
</protein>
<dbReference type="KEGG" id="vg:18158469"/>
<keyword evidence="2" id="KW-1185">Reference proteome</keyword>
<dbReference type="RefSeq" id="YP_008770210.1">
    <property type="nucleotide sequence ID" value="NC_022762.1"/>
</dbReference>
<evidence type="ECO:0000313" key="2">
    <source>
        <dbReference type="Proteomes" id="UP000016880"/>
    </source>
</evidence>
<sequence length="53" mass="5866">MDNIKLKMAVEIIDNLDGDLNNPGSFAWIDPDEFSVSLRAVKQLILESCEEGA</sequence>
<organism evidence="1 2">
    <name type="scientific">Lactobacillus phage phiLdb</name>
    <dbReference type="NCBI Taxonomy" id="1399942"/>
    <lineage>
        <taxon>Viruses</taxon>
        <taxon>Duplodnaviria</taxon>
        <taxon>Heunggongvirae</taxon>
        <taxon>Uroviricota</taxon>
        <taxon>Caudoviricetes</taxon>
        <taxon>Cequinquevirus</taxon>
        <taxon>Cequinquevirus Ldb</taxon>
    </lineage>
</organism>
<reference evidence="1 2" key="1">
    <citation type="journal article" date="2015" name="Appl. Microbiol. Biotechnol.">
        <title>The potential of the endolysin Lysdb from Lactobacillus delbrueckii phage for combating Staphylococcus aureus during cheese manufacture from raw milk.</title>
        <authorList>
            <person name="Guo T."/>
            <person name="Xin Y."/>
            <person name="Zhang C."/>
            <person name="Ouyang X."/>
            <person name="Kong J."/>
        </authorList>
    </citation>
    <scope>NUCLEOTIDE SEQUENCE [LARGE SCALE GENOMIC DNA]</scope>
</reference>
<evidence type="ECO:0000313" key="1">
    <source>
        <dbReference type="EMBL" id="AGW43722.1"/>
    </source>
</evidence>
<dbReference type="Proteomes" id="UP000016880">
    <property type="component" value="Segment"/>
</dbReference>
<dbReference type="EMBL" id="KF188410">
    <property type="protein sequence ID" value="AGW43722.1"/>
    <property type="molecule type" value="Genomic_DNA"/>
</dbReference>
<accession>U3PBJ5</accession>